<dbReference type="InterPro" id="IPR035952">
    <property type="entry name" value="Rhomboid-like_sf"/>
</dbReference>
<feature type="transmembrane region" description="Helical" evidence="6">
    <location>
        <begin position="48"/>
        <end position="65"/>
    </location>
</feature>
<comment type="caution">
    <text evidence="7">The sequence shown here is derived from an EMBL/GenBank/DDBJ whole genome shotgun (WGS) entry which is preliminary data.</text>
</comment>
<evidence type="ECO:0000256" key="1">
    <source>
        <dbReference type="ARBA" id="ARBA00004141"/>
    </source>
</evidence>
<dbReference type="AlphaFoldDB" id="A0A0V0QMA4"/>
<sequence length="873" mass="104017">MKGQNPGYINYLGSSDATMALIATYFFLFPSQSLYTNFVVYSLQLKNFQQSAVWLLPFFFVKDFIQLFSIREGPYPGVFGGYTMGNVGGFIWGTLVYFMLAKIQKQQNIPKTFQYDYLKIYQKFLSLLFYGLLFYLYQTTSEENIKNGKSKDMYLNFYVEPENYQMLQNLKFQFINKDEKLASTLEELNSENIQKIKEISGEKLIDTIKEAQICIKRDHQFGECSNAYNKFYEKTKKLYKLYTFMPRYAILLFDKSEDFLNERRQLFMVGATSYFILQMYIENIWLQILLNEIFTHVYFMVVLEEVQETIAIPFILKALTIFSIQMWACLQENKFFYNTIIVILYQLVVIFSTNKQKKMQQYVKINSQPQSSTHNRIEKFMHAQWLDDQTIVAANYFDIFVLDMKSGKIISNLTLNATSSKKFYYGKIPFFYDQEKQILITFSKHPQDTSDENQNDENHQQNELDEDNIRSQNFEEKKTYINIITLPKLQIIKSIPAPNYQYNPRFMTYEPSNTSFVYATTQVFSNGNINKINIVNIFNNKLSQEIVLNEQWVYNMIYSNKIINEIHHSYFLIGLSDNRNHYKVYQKIEDFQIKKDNFNFQKQQNISKIQTDNQFCQQDCVNSLERNCFNQITDQKQQQLYSNNNNQNTKNCLPVSKFSQQIQQNLKKNKSLLRYHTQKQIKRNQVQEILNKNKKQFEYLKDLYFELSIISVEKINQDFICFSSTWQISLFSTDNFQKVKVITDKPFYSLLRHLSEDFYYTIDNFQHQQAIVFKDLDEQKVIREFRETELQRSECLRINYRQKTFRYFCKSTNTINNISEQKFTYLATSYNIQGDDFCNSTPTQNANINHNNNINNTNLQYHNQINVNKNIQL</sequence>
<protein>
    <recommendedName>
        <fullName evidence="9">Transmembrane protein</fullName>
    </recommendedName>
</protein>
<dbReference type="InParanoid" id="A0A0V0QMA4"/>
<dbReference type="SUPFAM" id="SSF144091">
    <property type="entry name" value="Rhomboid-like"/>
    <property type="match status" value="1"/>
</dbReference>
<organism evidence="7 8">
    <name type="scientific">Pseudocohnilembus persalinus</name>
    <name type="common">Ciliate</name>
    <dbReference type="NCBI Taxonomy" id="266149"/>
    <lineage>
        <taxon>Eukaryota</taxon>
        <taxon>Sar</taxon>
        <taxon>Alveolata</taxon>
        <taxon>Ciliophora</taxon>
        <taxon>Intramacronucleata</taxon>
        <taxon>Oligohymenophorea</taxon>
        <taxon>Scuticociliatia</taxon>
        <taxon>Philasterida</taxon>
        <taxon>Pseudocohnilembidae</taxon>
        <taxon>Pseudocohnilembus</taxon>
    </lineage>
</organism>
<feature type="compositionally biased region" description="Basic and acidic residues" evidence="5">
    <location>
        <begin position="456"/>
        <end position="469"/>
    </location>
</feature>
<feature type="transmembrane region" description="Helical" evidence="6">
    <location>
        <begin position="310"/>
        <end position="328"/>
    </location>
</feature>
<evidence type="ECO:0000256" key="2">
    <source>
        <dbReference type="ARBA" id="ARBA00022692"/>
    </source>
</evidence>
<reference evidence="7 8" key="1">
    <citation type="journal article" date="2015" name="Sci. Rep.">
        <title>Genome of the facultative scuticociliatosis pathogen Pseudocohnilembus persalinus provides insight into its virulence through horizontal gene transfer.</title>
        <authorList>
            <person name="Xiong J."/>
            <person name="Wang G."/>
            <person name="Cheng J."/>
            <person name="Tian M."/>
            <person name="Pan X."/>
            <person name="Warren A."/>
            <person name="Jiang C."/>
            <person name="Yuan D."/>
            <person name="Miao W."/>
        </authorList>
    </citation>
    <scope>NUCLEOTIDE SEQUENCE [LARGE SCALE GENOMIC DNA]</scope>
    <source>
        <strain evidence="7">36N120E</strain>
    </source>
</reference>
<dbReference type="Proteomes" id="UP000054937">
    <property type="component" value="Unassembled WGS sequence"/>
</dbReference>
<feature type="transmembrane region" description="Helical" evidence="6">
    <location>
        <begin position="266"/>
        <end position="290"/>
    </location>
</feature>
<feature type="transmembrane region" description="Helical" evidence="6">
    <location>
        <begin position="77"/>
        <end position="100"/>
    </location>
</feature>
<accession>A0A0V0QMA4</accession>
<feature type="transmembrane region" description="Helical" evidence="6">
    <location>
        <begin position="7"/>
        <end position="28"/>
    </location>
</feature>
<keyword evidence="3 6" id="KW-1133">Transmembrane helix</keyword>
<evidence type="ECO:0000313" key="7">
    <source>
        <dbReference type="EMBL" id="KRX03093.1"/>
    </source>
</evidence>
<name>A0A0V0QMA4_PSEPJ</name>
<comment type="subcellular location">
    <subcellularLocation>
        <location evidence="1">Membrane</location>
        <topology evidence="1">Multi-pass membrane protein</topology>
    </subcellularLocation>
</comment>
<evidence type="ECO:0000313" key="8">
    <source>
        <dbReference type="Proteomes" id="UP000054937"/>
    </source>
</evidence>
<evidence type="ECO:0000256" key="4">
    <source>
        <dbReference type="ARBA" id="ARBA00023136"/>
    </source>
</evidence>
<feature type="transmembrane region" description="Helical" evidence="6">
    <location>
        <begin position="335"/>
        <end position="353"/>
    </location>
</feature>
<keyword evidence="8" id="KW-1185">Reference proteome</keyword>
<dbReference type="EMBL" id="LDAU01000144">
    <property type="protein sequence ID" value="KRX03093.1"/>
    <property type="molecule type" value="Genomic_DNA"/>
</dbReference>
<evidence type="ECO:0008006" key="9">
    <source>
        <dbReference type="Google" id="ProtNLM"/>
    </source>
</evidence>
<gene>
    <name evidence="7" type="ORF">PPERSA_10174</name>
</gene>
<feature type="transmembrane region" description="Helical" evidence="6">
    <location>
        <begin position="120"/>
        <end position="137"/>
    </location>
</feature>
<proteinExistence type="predicted"/>
<keyword evidence="4 6" id="KW-0472">Membrane</keyword>
<evidence type="ECO:0000256" key="3">
    <source>
        <dbReference type="ARBA" id="ARBA00022989"/>
    </source>
</evidence>
<dbReference type="GO" id="GO:0016020">
    <property type="term" value="C:membrane"/>
    <property type="evidence" value="ECO:0007669"/>
    <property type="project" value="UniProtKB-SubCell"/>
</dbReference>
<feature type="region of interest" description="Disordered" evidence="5">
    <location>
        <begin position="446"/>
        <end position="469"/>
    </location>
</feature>
<evidence type="ECO:0000256" key="5">
    <source>
        <dbReference type="SAM" id="MobiDB-lite"/>
    </source>
</evidence>
<evidence type="ECO:0000256" key="6">
    <source>
        <dbReference type="SAM" id="Phobius"/>
    </source>
</evidence>
<keyword evidence="2 6" id="KW-0812">Transmembrane</keyword>